<dbReference type="CDD" id="cd12148">
    <property type="entry name" value="fungal_TF_MHR"/>
    <property type="match status" value="1"/>
</dbReference>
<evidence type="ECO:0000256" key="3">
    <source>
        <dbReference type="ARBA" id="ARBA00023015"/>
    </source>
</evidence>
<evidence type="ECO:0000256" key="5">
    <source>
        <dbReference type="ARBA" id="ARBA00023242"/>
    </source>
</evidence>
<dbReference type="InterPro" id="IPR036864">
    <property type="entry name" value="Zn2-C6_fun-type_DNA-bd_sf"/>
</dbReference>
<dbReference type="GO" id="GO:0008270">
    <property type="term" value="F:zinc ion binding"/>
    <property type="evidence" value="ECO:0007669"/>
    <property type="project" value="InterPro"/>
</dbReference>
<feature type="compositionally biased region" description="Polar residues" evidence="6">
    <location>
        <begin position="602"/>
        <end position="614"/>
    </location>
</feature>
<evidence type="ECO:0000259" key="7">
    <source>
        <dbReference type="PROSITE" id="PS50048"/>
    </source>
</evidence>
<proteinExistence type="predicted"/>
<dbReference type="GO" id="GO:0005634">
    <property type="term" value="C:nucleus"/>
    <property type="evidence" value="ECO:0007669"/>
    <property type="project" value="UniProtKB-SubCell"/>
</dbReference>
<dbReference type="GO" id="GO:0003677">
    <property type="term" value="F:DNA binding"/>
    <property type="evidence" value="ECO:0007669"/>
    <property type="project" value="InterPro"/>
</dbReference>
<dbReference type="PANTHER" id="PTHR47338">
    <property type="entry name" value="ZN(II)2CYS6 TRANSCRIPTION FACTOR (EUROFUNG)-RELATED"/>
    <property type="match status" value="1"/>
</dbReference>
<feature type="compositionally biased region" description="Polar residues" evidence="6">
    <location>
        <begin position="717"/>
        <end position="729"/>
    </location>
</feature>
<comment type="subcellular location">
    <subcellularLocation>
        <location evidence="1">Nucleus</location>
    </subcellularLocation>
</comment>
<evidence type="ECO:0000256" key="2">
    <source>
        <dbReference type="ARBA" id="ARBA00022723"/>
    </source>
</evidence>
<dbReference type="InterPro" id="IPR050815">
    <property type="entry name" value="TF_fung"/>
</dbReference>
<dbReference type="AlphaFoldDB" id="A0A6A5UV27"/>
<feature type="compositionally biased region" description="Polar residues" evidence="6">
    <location>
        <begin position="16"/>
        <end position="30"/>
    </location>
</feature>
<dbReference type="SMART" id="SM00066">
    <property type="entry name" value="GAL4"/>
    <property type="match status" value="1"/>
</dbReference>
<keyword evidence="2" id="KW-0479">Metal-binding</keyword>
<reference evidence="8" key="1">
    <citation type="journal article" date="2020" name="Stud. Mycol.">
        <title>101 Dothideomycetes genomes: a test case for predicting lifestyles and emergence of pathogens.</title>
        <authorList>
            <person name="Haridas S."/>
            <person name="Albert R."/>
            <person name="Binder M."/>
            <person name="Bloem J."/>
            <person name="Labutti K."/>
            <person name="Salamov A."/>
            <person name="Andreopoulos B."/>
            <person name="Baker S."/>
            <person name="Barry K."/>
            <person name="Bills G."/>
            <person name="Bluhm B."/>
            <person name="Cannon C."/>
            <person name="Castanera R."/>
            <person name="Culley D."/>
            <person name="Daum C."/>
            <person name="Ezra D."/>
            <person name="Gonzalez J."/>
            <person name="Henrissat B."/>
            <person name="Kuo A."/>
            <person name="Liang C."/>
            <person name="Lipzen A."/>
            <person name="Lutzoni F."/>
            <person name="Magnuson J."/>
            <person name="Mondo S."/>
            <person name="Nolan M."/>
            <person name="Ohm R."/>
            <person name="Pangilinan J."/>
            <person name="Park H.-J."/>
            <person name="Ramirez L."/>
            <person name="Alfaro M."/>
            <person name="Sun H."/>
            <person name="Tritt A."/>
            <person name="Yoshinaga Y."/>
            <person name="Zwiers L.-H."/>
            <person name="Turgeon B."/>
            <person name="Goodwin S."/>
            <person name="Spatafora J."/>
            <person name="Crous P."/>
            <person name="Grigoriev I."/>
        </authorList>
    </citation>
    <scope>NUCLEOTIDE SEQUENCE</scope>
    <source>
        <strain evidence="8">CBS 107.79</strain>
    </source>
</reference>
<dbReference type="Pfam" id="PF04082">
    <property type="entry name" value="Fungal_trans"/>
    <property type="match status" value="1"/>
</dbReference>
<name>A0A6A5UV27_9PLEO</name>
<keyword evidence="9" id="KW-1185">Reference proteome</keyword>
<sequence length="879" mass="96613">MPSADSESPDEAFFNDLSQQGPDANENSPRANGGEARKDDATSKQKRIACVLCRKRKLRCDGTRPACGTCKRLSHDCTYDEVRKKSGPKRGYVKLLEARLQQVETLLKNQETTEPPKEPSRQDSTTAYVASTAQQPLPNSNEYLGAPDAAPRISPAPDAFPKSTANGMSPEGEFQWEMIGLGLDEPLPPQDVQDELYQIYFAKIHPSIPIIHRPRFMAAMDLAPHMRPPVCLRYAMWTVAASVADKYDALQEHFYQRARKYAQSDEMKGHGEGTITLAHCQAWSLVSTYEFKQMYFPRAWLSSGRATRLAQMMQLHRLDGVGLDVKQCLPPPKDWTEREERRRTFWMSFNIDRYASIGTGWPMTFDERDILTNLPSSDEAFEKSKPMPTGSLEQALGSNGIGNLQSFGGIVLTAALFGRNLLHLHRPGSDDNDDDLNGGFWTRHRAIEGILLQTSLGLPDHLRLPSGSTDPNTVFLHMCIHTSTICLHQAAIFKADKYRLPITVSYESKIRCVTAAAEIASIMRMVSHLDLSAMNPFISFCVYVAARVFVQYLKTRPTDQQMQASLQFLLAAMQALRRKNPLTESFLVQLDLDLESAGVPGLQQNPYKQPQTRGTDGVIPVNSDPVGCSPIFEIRDTQNPSNPINQYGNGEPARPAVPYPIERMTGPFHHAHVTSISPGAQNLDRQNTHWIPASSNTYGMSADATTEMDLSPEANDDQPSPATTTSNTRSHSLPHSGNNSSSHSSYSPGQPTDQMPYRPSPRMGTQTAPAPNNPISNPISSSSALNNNIFYQTSNDIMNPDFFSSAPPPMPPLAGPGGDLDFSMGTVGNDWGGVGMGVGGMGVGAGLTEMSDGQWNAMLENMNMGWDSVGPPHAGDALR</sequence>
<feature type="region of interest" description="Disordered" evidence="6">
    <location>
        <begin position="601"/>
        <end position="620"/>
    </location>
</feature>
<dbReference type="PANTHER" id="PTHR47338:SF10">
    <property type="entry name" value="TRANSCRIPTION FACTOR DOMAIN-CONTAINING PROTEIN-RELATED"/>
    <property type="match status" value="1"/>
</dbReference>
<gene>
    <name evidence="8" type="ORF">BU23DRAFT_602051</name>
</gene>
<feature type="compositionally biased region" description="Low complexity" evidence="6">
    <location>
        <begin position="730"/>
        <end position="749"/>
    </location>
</feature>
<feature type="domain" description="Zn(2)-C6 fungal-type" evidence="7">
    <location>
        <begin position="49"/>
        <end position="79"/>
    </location>
</feature>
<organism evidence="8 9">
    <name type="scientific">Bimuria novae-zelandiae CBS 107.79</name>
    <dbReference type="NCBI Taxonomy" id="1447943"/>
    <lineage>
        <taxon>Eukaryota</taxon>
        <taxon>Fungi</taxon>
        <taxon>Dikarya</taxon>
        <taxon>Ascomycota</taxon>
        <taxon>Pezizomycotina</taxon>
        <taxon>Dothideomycetes</taxon>
        <taxon>Pleosporomycetidae</taxon>
        <taxon>Pleosporales</taxon>
        <taxon>Massarineae</taxon>
        <taxon>Didymosphaeriaceae</taxon>
        <taxon>Bimuria</taxon>
    </lineage>
</organism>
<dbReference type="InterPro" id="IPR007219">
    <property type="entry name" value="XnlR_reg_dom"/>
</dbReference>
<evidence type="ECO:0000256" key="4">
    <source>
        <dbReference type="ARBA" id="ARBA00023163"/>
    </source>
</evidence>
<dbReference type="Gene3D" id="4.10.240.10">
    <property type="entry name" value="Zn(2)-C6 fungal-type DNA-binding domain"/>
    <property type="match status" value="1"/>
</dbReference>
<accession>A0A6A5UV27</accession>
<dbReference type="PROSITE" id="PS50048">
    <property type="entry name" value="ZN2_CY6_FUNGAL_2"/>
    <property type="match status" value="1"/>
</dbReference>
<dbReference type="OrthoDB" id="5600212at2759"/>
<feature type="region of interest" description="Disordered" evidence="6">
    <location>
        <begin position="709"/>
        <end position="781"/>
    </location>
</feature>
<feature type="region of interest" description="Disordered" evidence="6">
    <location>
        <begin position="1"/>
        <end position="45"/>
    </location>
</feature>
<dbReference type="GO" id="GO:0000981">
    <property type="term" value="F:DNA-binding transcription factor activity, RNA polymerase II-specific"/>
    <property type="evidence" value="ECO:0007669"/>
    <property type="project" value="InterPro"/>
</dbReference>
<feature type="region of interest" description="Disordered" evidence="6">
    <location>
        <begin position="147"/>
        <end position="167"/>
    </location>
</feature>
<dbReference type="EMBL" id="ML976718">
    <property type="protein sequence ID" value="KAF1968588.1"/>
    <property type="molecule type" value="Genomic_DNA"/>
</dbReference>
<dbReference type="Pfam" id="PF00172">
    <property type="entry name" value="Zn_clus"/>
    <property type="match status" value="1"/>
</dbReference>
<dbReference type="PROSITE" id="PS00463">
    <property type="entry name" value="ZN2_CY6_FUNGAL_1"/>
    <property type="match status" value="1"/>
</dbReference>
<dbReference type="SUPFAM" id="SSF57701">
    <property type="entry name" value="Zn2/Cys6 DNA-binding domain"/>
    <property type="match status" value="1"/>
</dbReference>
<dbReference type="CDD" id="cd00067">
    <property type="entry name" value="GAL4"/>
    <property type="match status" value="1"/>
</dbReference>
<dbReference type="GO" id="GO:0006351">
    <property type="term" value="P:DNA-templated transcription"/>
    <property type="evidence" value="ECO:0007669"/>
    <property type="project" value="InterPro"/>
</dbReference>
<evidence type="ECO:0000313" key="9">
    <source>
        <dbReference type="Proteomes" id="UP000800036"/>
    </source>
</evidence>
<feature type="compositionally biased region" description="Low complexity" evidence="6">
    <location>
        <begin position="768"/>
        <end position="781"/>
    </location>
</feature>
<protein>
    <recommendedName>
        <fullName evidence="7">Zn(2)-C6 fungal-type domain-containing protein</fullName>
    </recommendedName>
</protein>
<evidence type="ECO:0000256" key="6">
    <source>
        <dbReference type="SAM" id="MobiDB-lite"/>
    </source>
</evidence>
<dbReference type="SMART" id="SM00906">
    <property type="entry name" value="Fungal_trans"/>
    <property type="match status" value="1"/>
</dbReference>
<feature type="region of interest" description="Disordered" evidence="6">
    <location>
        <begin position="106"/>
        <end position="128"/>
    </location>
</feature>
<keyword evidence="5" id="KW-0539">Nucleus</keyword>
<keyword evidence="3" id="KW-0805">Transcription regulation</keyword>
<dbReference type="InterPro" id="IPR001138">
    <property type="entry name" value="Zn2Cys6_DnaBD"/>
</dbReference>
<keyword evidence="4" id="KW-0804">Transcription</keyword>
<evidence type="ECO:0000256" key="1">
    <source>
        <dbReference type="ARBA" id="ARBA00004123"/>
    </source>
</evidence>
<dbReference type="Proteomes" id="UP000800036">
    <property type="component" value="Unassembled WGS sequence"/>
</dbReference>
<evidence type="ECO:0000313" key="8">
    <source>
        <dbReference type="EMBL" id="KAF1968588.1"/>
    </source>
</evidence>